<comment type="caution">
    <text evidence="1">The sequence shown here is derived from an EMBL/GenBank/DDBJ whole genome shotgun (WGS) entry which is preliminary data.</text>
</comment>
<name>A0AAW4GIP1_9GAMM</name>
<dbReference type="EMBL" id="JAFFTB010000021">
    <property type="protein sequence ID" value="MBM9938941.1"/>
    <property type="molecule type" value="Genomic_DNA"/>
</dbReference>
<proteinExistence type="predicted"/>
<dbReference type="Proteomes" id="UP000784064">
    <property type="component" value="Unassembled WGS sequence"/>
</dbReference>
<evidence type="ECO:0000313" key="4">
    <source>
        <dbReference type="Proteomes" id="UP000784064"/>
    </source>
</evidence>
<gene>
    <name evidence="1" type="ORF">JJW18_10455</name>
    <name evidence="2" type="ORF">JJW19_12395</name>
</gene>
<evidence type="ECO:0000313" key="2">
    <source>
        <dbReference type="EMBL" id="MBM9938941.1"/>
    </source>
</evidence>
<organism evidence="1 4">
    <name type="scientific">Stenotrophomonas lactitubi</name>
    <dbReference type="NCBI Taxonomy" id="2045214"/>
    <lineage>
        <taxon>Bacteria</taxon>
        <taxon>Pseudomonadati</taxon>
        <taxon>Pseudomonadota</taxon>
        <taxon>Gammaproteobacteria</taxon>
        <taxon>Lysobacterales</taxon>
        <taxon>Lysobacteraceae</taxon>
        <taxon>Stenotrophomonas</taxon>
    </lineage>
</organism>
<reference evidence="1" key="2">
    <citation type="submission" date="2021-01" db="EMBL/GenBank/DDBJ databases">
        <authorList>
            <person name="Yu Y."/>
        </authorList>
    </citation>
    <scope>NUCLEOTIDE SEQUENCE</scope>
    <source>
        <strain evidence="1">As-5</strain>
        <strain evidence="2">As-6</strain>
    </source>
</reference>
<dbReference type="AlphaFoldDB" id="A0AAW4GIP1"/>
<accession>A0AAW4GIP1</accession>
<sequence>MSTHLEIDLMIAQLEEKLPTWATVYPEQQFLRMLSEALNYIAASADPDARVHCVMRTGCLDRNSGEAPWARQYRRCPL</sequence>
<dbReference type="RefSeq" id="WP_205404871.1">
    <property type="nucleotide sequence ID" value="NZ_JAFFTA010000017.1"/>
</dbReference>
<dbReference type="Proteomes" id="UP000749453">
    <property type="component" value="Unassembled WGS sequence"/>
</dbReference>
<evidence type="ECO:0000313" key="1">
    <source>
        <dbReference type="EMBL" id="MBM9913894.1"/>
    </source>
</evidence>
<evidence type="ECO:0000313" key="3">
    <source>
        <dbReference type="Proteomes" id="UP000749453"/>
    </source>
</evidence>
<protein>
    <submittedName>
        <fullName evidence="1">Uncharacterized protein</fullName>
    </submittedName>
</protein>
<reference evidence="3" key="1">
    <citation type="submission" date="2021-01" db="EMBL/GenBank/DDBJ databases">
        <title>Stenotrophomonas maltophilia.</title>
        <authorList>
            <person name="Yu Y."/>
        </authorList>
    </citation>
    <scope>NUCLEOTIDE SEQUENCE [LARGE SCALE GENOMIC DNA]</scope>
    <source>
        <strain evidence="3">As-6</strain>
    </source>
</reference>
<keyword evidence="3" id="KW-1185">Reference proteome</keyword>
<dbReference type="EMBL" id="JAFFTA010000017">
    <property type="protein sequence ID" value="MBM9913894.1"/>
    <property type="molecule type" value="Genomic_DNA"/>
</dbReference>